<dbReference type="HOGENOM" id="CLU_005726_1_1_1"/>
<keyword evidence="3" id="KW-1185">Reference proteome</keyword>
<dbReference type="GO" id="GO:0003676">
    <property type="term" value="F:nucleic acid binding"/>
    <property type="evidence" value="ECO:0007669"/>
    <property type="project" value="InterPro"/>
</dbReference>
<sequence length="374" mass="43164">LLEDEDLSQTIQLHLQEIAKSGYIRAEDIVDFLSTPKMQEQFPGKKLTISIRTARNWLHKLEWRYGKKKNGMYIDGHEREDVIAYRIEFLNRMKEYFTRMAIYDNEGNAILPSGFAVPDGCFRLILVTHDESTFYANDRRKAKWTHKDDKAVPEPKGEGQSLMISDFLTPEWGRLVDGEEEARIVFKAGKNRDGYFSCQELLEQVDMAIDIFEGKTKGQAVGLFLFDNAPSHQKRANNALSARKMPKGPSEGWTHKKGGPNMRPGVLPDGNFQELYYPDNHPLMGGWFKGMEQIIRERGLWPANGLNAQCESFKCEEGRTDCCCRRLLFMQPDFVNQKSALEELVTRRGHICDFYPKFHCELNFIEQYWGAAKL</sequence>
<accession>A0A0C9V135</accession>
<dbReference type="PANTHER" id="PTHR35871">
    <property type="entry name" value="EXPRESSED PROTEIN"/>
    <property type="match status" value="1"/>
</dbReference>
<dbReference type="Gene3D" id="3.30.420.10">
    <property type="entry name" value="Ribonuclease H-like superfamily/Ribonuclease H"/>
    <property type="match status" value="1"/>
</dbReference>
<feature type="region of interest" description="Disordered" evidence="1">
    <location>
        <begin position="242"/>
        <end position="262"/>
    </location>
</feature>
<dbReference type="EMBL" id="KN837245">
    <property type="protein sequence ID" value="KIJ31296.1"/>
    <property type="molecule type" value="Genomic_DNA"/>
</dbReference>
<proteinExistence type="predicted"/>
<evidence type="ECO:0000256" key="1">
    <source>
        <dbReference type="SAM" id="MobiDB-lite"/>
    </source>
</evidence>
<feature type="non-terminal residue" evidence="2">
    <location>
        <position position="374"/>
    </location>
</feature>
<dbReference type="OrthoDB" id="6511194at2759"/>
<name>A0A0C9V135_SPHS4</name>
<evidence type="ECO:0000313" key="2">
    <source>
        <dbReference type="EMBL" id="KIJ31296.1"/>
    </source>
</evidence>
<dbReference type="PANTHER" id="PTHR35871:SF1">
    <property type="entry name" value="CXC1-LIKE CYSTEINE CLUSTER ASSOCIATED WITH KDZ TRANSPOSASES DOMAIN-CONTAINING PROTEIN"/>
    <property type="match status" value="1"/>
</dbReference>
<dbReference type="AlphaFoldDB" id="A0A0C9V135"/>
<evidence type="ECO:0000313" key="3">
    <source>
        <dbReference type="Proteomes" id="UP000054279"/>
    </source>
</evidence>
<reference evidence="2 3" key="1">
    <citation type="submission" date="2014-06" db="EMBL/GenBank/DDBJ databases">
        <title>Evolutionary Origins and Diversification of the Mycorrhizal Mutualists.</title>
        <authorList>
            <consortium name="DOE Joint Genome Institute"/>
            <consortium name="Mycorrhizal Genomics Consortium"/>
            <person name="Kohler A."/>
            <person name="Kuo A."/>
            <person name="Nagy L.G."/>
            <person name="Floudas D."/>
            <person name="Copeland A."/>
            <person name="Barry K.W."/>
            <person name="Cichocki N."/>
            <person name="Veneault-Fourrey C."/>
            <person name="LaButti K."/>
            <person name="Lindquist E.A."/>
            <person name="Lipzen A."/>
            <person name="Lundell T."/>
            <person name="Morin E."/>
            <person name="Murat C."/>
            <person name="Riley R."/>
            <person name="Ohm R."/>
            <person name="Sun H."/>
            <person name="Tunlid A."/>
            <person name="Henrissat B."/>
            <person name="Grigoriev I.V."/>
            <person name="Hibbett D.S."/>
            <person name="Martin F."/>
        </authorList>
    </citation>
    <scope>NUCLEOTIDE SEQUENCE [LARGE SCALE GENOMIC DNA]</scope>
    <source>
        <strain evidence="2 3">SS14</strain>
    </source>
</reference>
<dbReference type="InterPro" id="IPR036397">
    <property type="entry name" value="RNaseH_sf"/>
</dbReference>
<organism evidence="2 3">
    <name type="scientific">Sphaerobolus stellatus (strain SS14)</name>
    <dbReference type="NCBI Taxonomy" id="990650"/>
    <lineage>
        <taxon>Eukaryota</taxon>
        <taxon>Fungi</taxon>
        <taxon>Dikarya</taxon>
        <taxon>Basidiomycota</taxon>
        <taxon>Agaricomycotina</taxon>
        <taxon>Agaricomycetes</taxon>
        <taxon>Phallomycetidae</taxon>
        <taxon>Geastrales</taxon>
        <taxon>Sphaerobolaceae</taxon>
        <taxon>Sphaerobolus</taxon>
    </lineage>
</organism>
<dbReference type="Proteomes" id="UP000054279">
    <property type="component" value="Unassembled WGS sequence"/>
</dbReference>
<gene>
    <name evidence="2" type="ORF">M422DRAFT_186218</name>
</gene>
<protein>
    <submittedName>
        <fullName evidence="2">Uncharacterized protein</fullName>
    </submittedName>
</protein>